<dbReference type="PROSITE" id="PS00785">
    <property type="entry name" value="5_NUCLEOTIDASE_1"/>
    <property type="match status" value="1"/>
</dbReference>
<evidence type="ECO:0000259" key="2">
    <source>
        <dbReference type="Pfam" id="PF00149"/>
    </source>
</evidence>
<dbReference type="AlphaFoldDB" id="A0A1G9IKG8"/>
<dbReference type="SUPFAM" id="SSF56300">
    <property type="entry name" value="Metallo-dependent phosphatases"/>
    <property type="match status" value="1"/>
</dbReference>
<dbReference type="Pfam" id="PF00149">
    <property type="entry name" value="Metallophos"/>
    <property type="match status" value="1"/>
</dbReference>
<dbReference type="RefSeq" id="WP_092722131.1">
    <property type="nucleotide sequence ID" value="NZ_FNGW01000001.1"/>
</dbReference>
<keyword evidence="1" id="KW-0547">Nucleotide-binding</keyword>
<proteinExistence type="inferred from homology"/>
<gene>
    <name evidence="3" type="ORF">SAMN04515677_101288</name>
</gene>
<dbReference type="InterPro" id="IPR029052">
    <property type="entry name" value="Metallo-depent_PP-like"/>
</dbReference>
<dbReference type="STRING" id="1121325.SAMN04515677_101288"/>
<dbReference type="GO" id="GO:0000166">
    <property type="term" value="F:nucleotide binding"/>
    <property type="evidence" value="ECO:0007669"/>
    <property type="project" value="UniProtKB-KW"/>
</dbReference>
<feature type="domain" description="Calcineurin-like phosphoesterase" evidence="2">
    <location>
        <begin position="29"/>
        <end position="273"/>
    </location>
</feature>
<protein>
    <submittedName>
        <fullName evidence="3">Calcineurin-like phosphoesterase</fullName>
    </submittedName>
</protein>
<keyword evidence="4" id="KW-1185">Reference proteome</keyword>
<dbReference type="Gene3D" id="3.60.21.10">
    <property type="match status" value="1"/>
</dbReference>
<dbReference type="Proteomes" id="UP000199068">
    <property type="component" value="Unassembled WGS sequence"/>
</dbReference>
<organism evidence="3 4">
    <name type="scientific">Romboutsia lituseburensis DSM 797</name>
    <dbReference type="NCBI Taxonomy" id="1121325"/>
    <lineage>
        <taxon>Bacteria</taxon>
        <taxon>Bacillati</taxon>
        <taxon>Bacillota</taxon>
        <taxon>Clostridia</taxon>
        <taxon>Peptostreptococcales</taxon>
        <taxon>Peptostreptococcaceae</taxon>
        <taxon>Romboutsia</taxon>
    </lineage>
</organism>
<dbReference type="PROSITE" id="PS51257">
    <property type="entry name" value="PROKAR_LIPOPROTEIN"/>
    <property type="match status" value="1"/>
</dbReference>
<sequence>MKRKIIISILGISTLLVSGCSSTKTTEINVLATTDLHGSIPYELSEYAKNELKKEENVALVDAGDFLDGDGGGAMDKYFHLKRKDYENNKQIYREMPLAKDMKEVGYDAVVLGNHEFVCSDKFDLDNIVSDFNKQGVDVLSANTYNKDGSNYVKPYIIKKVKTPEGEVNLGILGLTIKEVGEKWDFDENGNKIEAKSLELKDQTGFEDLYMNDLVEDAKTYVKDMKKDGADVIVAVAHTGEKPKKPKHPGNRIQDLATQVEGIDAIVAGHNHVQIKQHDYTNKAGEKVIVTEPGKHGDCISKINFKLEKDKDNWKVVDKSSDLKQIEQPPYDKNLDAFFKGIENVDEKTEEVNLGKIIPFKWDKAYFFRSPIKKEEIYNKVGYKWRDITAAENQNKMLMAFMDDKKVVCYLYFDIESMGMTVKFDESQFKDNVATIYSSKNDKFKIKINKEDFSIYLTHVKNQ</sequence>
<dbReference type="GO" id="GO:0009166">
    <property type="term" value="P:nucleotide catabolic process"/>
    <property type="evidence" value="ECO:0007669"/>
    <property type="project" value="InterPro"/>
</dbReference>
<evidence type="ECO:0000313" key="4">
    <source>
        <dbReference type="Proteomes" id="UP000199068"/>
    </source>
</evidence>
<dbReference type="GO" id="GO:0016788">
    <property type="term" value="F:hydrolase activity, acting on ester bonds"/>
    <property type="evidence" value="ECO:0007669"/>
    <property type="project" value="InterPro"/>
</dbReference>
<evidence type="ECO:0000256" key="1">
    <source>
        <dbReference type="RuleBase" id="RU362119"/>
    </source>
</evidence>
<dbReference type="PANTHER" id="PTHR11575">
    <property type="entry name" value="5'-NUCLEOTIDASE-RELATED"/>
    <property type="match status" value="1"/>
</dbReference>
<comment type="similarity">
    <text evidence="1">Belongs to the 5'-nucleotidase family.</text>
</comment>
<name>A0A1G9IKG8_9FIRM</name>
<reference evidence="3 4" key="1">
    <citation type="submission" date="2016-10" db="EMBL/GenBank/DDBJ databases">
        <authorList>
            <person name="de Groot N.N."/>
        </authorList>
    </citation>
    <scope>NUCLEOTIDE SEQUENCE [LARGE SCALE GENOMIC DNA]</scope>
    <source>
        <strain evidence="3 4">DSM 797</strain>
    </source>
</reference>
<dbReference type="PRINTS" id="PR01607">
    <property type="entry name" value="APYRASEFAMLY"/>
</dbReference>
<evidence type="ECO:0000313" key="3">
    <source>
        <dbReference type="EMBL" id="SDL25717.1"/>
    </source>
</evidence>
<dbReference type="InterPro" id="IPR004843">
    <property type="entry name" value="Calcineurin-like_PHP"/>
</dbReference>
<dbReference type="InterPro" id="IPR006179">
    <property type="entry name" value="5_nucleotidase/apyrase"/>
</dbReference>
<dbReference type="GO" id="GO:0046872">
    <property type="term" value="F:metal ion binding"/>
    <property type="evidence" value="ECO:0007669"/>
    <property type="project" value="InterPro"/>
</dbReference>
<dbReference type="PANTHER" id="PTHR11575:SF6">
    <property type="entry name" value="2',3'-CYCLIC-NUCLEOTIDE 2'-PHOSPHODIESTERASE_3'-NUCLEOTIDASE"/>
    <property type="match status" value="1"/>
</dbReference>
<dbReference type="InterPro" id="IPR006146">
    <property type="entry name" value="5'-Nucleotdase_CS"/>
</dbReference>
<keyword evidence="1" id="KW-0378">Hydrolase</keyword>
<accession>A0A1G9IKG8</accession>
<dbReference type="EMBL" id="FNGW01000001">
    <property type="protein sequence ID" value="SDL25717.1"/>
    <property type="molecule type" value="Genomic_DNA"/>
</dbReference>
<dbReference type="GO" id="GO:0030288">
    <property type="term" value="C:outer membrane-bounded periplasmic space"/>
    <property type="evidence" value="ECO:0007669"/>
    <property type="project" value="TreeGrafter"/>
</dbReference>